<keyword evidence="5" id="KW-1185">Reference proteome</keyword>
<protein>
    <recommendedName>
        <fullName evidence="6">RRM domain-containing protein</fullName>
    </recommendedName>
</protein>
<reference evidence="3" key="1">
    <citation type="submission" date="2022-10" db="EMBL/GenBank/DDBJ databases">
        <authorList>
            <person name="Chen Y."/>
            <person name="Dougan E. K."/>
            <person name="Chan C."/>
            <person name="Rhodes N."/>
            <person name="Thang M."/>
        </authorList>
    </citation>
    <scope>NUCLEOTIDE SEQUENCE</scope>
</reference>
<organism evidence="3">
    <name type="scientific">Cladocopium goreaui</name>
    <dbReference type="NCBI Taxonomy" id="2562237"/>
    <lineage>
        <taxon>Eukaryota</taxon>
        <taxon>Sar</taxon>
        <taxon>Alveolata</taxon>
        <taxon>Dinophyceae</taxon>
        <taxon>Suessiales</taxon>
        <taxon>Symbiodiniaceae</taxon>
        <taxon>Cladocopium</taxon>
    </lineage>
</organism>
<feature type="region of interest" description="Disordered" evidence="2">
    <location>
        <begin position="862"/>
        <end position="925"/>
    </location>
</feature>
<evidence type="ECO:0000313" key="3">
    <source>
        <dbReference type="EMBL" id="CAI4017061.1"/>
    </source>
</evidence>
<dbReference type="GO" id="GO:0003676">
    <property type="term" value="F:nucleic acid binding"/>
    <property type="evidence" value="ECO:0007669"/>
    <property type="project" value="InterPro"/>
</dbReference>
<feature type="region of interest" description="Disordered" evidence="2">
    <location>
        <begin position="405"/>
        <end position="441"/>
    </location>
</feature>
<evidence type="ECO:0000313" key="5">
    <source>
        <dbReference type="Proteomes" id="UP001152797"/>
    </source>
</evidence>
<dbReference type="EMBL" id="CAMXCT020006618">
    <property type="protein sequence ID" value="CAL1170436.1"/>
    <property type="molecule type" value="Genomic_DNA"/>
</dbReference>
<evidence type="ECO:0000256" key="2">
    <source>
        <dbReference type="SAM" id="MobiDB-lite"/>
    </source>
</evidence>
<evidence type="ECO:0008006" key="6">
    <source>
        <dbReference type="Google" id="ProtNLM"/>
    </source>
</evidence>
<feature type="compositionally biased region" description="Basic and acidic residues" evidence="2">
    <location>
        <begin position="888"/>
        <end position="903"/>
    </location>
</feature>
<name>A0A9P1DVN0_9DINO</name>
<dbReference type="SUPFAM" id="SSF54928">
    <property type="entry name" value="RNA-binding domain, RBD"/>
    <property type="match status" value="1"/>
</dbReference>
<dbReference type="Gene3D" id="3.30.70.330">
    <property type="match status" value="1"/>
</dbReference>
<dbReference type="Proteomes" id="UP001152797">
    <property type="component" value="Unassembled WGS sequence"/>
</dbReference>
<proteinExistence type="predicted"/>
<evidence type="ECO:0000313" key="4">
    <source>
        <dbReference type="EMBL" id="CAL1170436.1"/>
    </source>
</evidence>
<reference evidence="4" key="2">
    <citation type="submission" date="2024-04" db="EMBL/GenBank/DDBJ databases">
        <authorList>
            <person name="Chen Y."/>
            <person name="Shah S."/>
            <person name="Dougan E. K."/>
            <person name="Thang M."/>
            <person name="Chan C."/>
        </authorList>
    </citation>
    <scope>NUCLEOTIDE SEQUENCE [LARGE SCALE GENOMIC DNA]</scope>
</reference>
<evidence type="ECO:0000256" key="1">
    <source>
        <dbReference type="SAM" id="Coils"/>
    </source>
</evidence>
<dbReference type="EMBL" id="CAMXCT030006618">
    <property type="protein sequence ID" value="CAL4804373.1"/>
    <property type="molecule type" value="Genomic_DNA"/>
</dbReference>
<comment type="caution">
    <text evidence="3">The sequence shown here is derived from an EMBL/GenBank/DDBJ whole genome shotgun (WGS) entry which is preliminary data.</text>
</comment>
<keyword evidence="1" id="KW-0175">Coiled coil</keyword>
<feature type="coiled-coil region" evidence="1">
    <location>
        <begin position="249"/>
        <end position="276"/>
    </location>
</feature>
<dbReference type="InterPro" id="IPR035979">
    <property type="entry name" value="RBD_domain_sf"/>
</dbReference>
<dbReference type="EMBL" id="CAMXCT010006618">
    <property type="protein sequence ID" value="CAI4017061.1"/>
    <property type="molecule type" value="Genomic_DNA"/>
</dbReference>
<feature type="compositionally biased region" description="Basic and acidic residues" evidence="2">
    <location>
        <begin position="415"/>
        <end position="424"/>
    </location>
</feature>
<dbReference type="OrthoDB" id="433865at2759"/>
<gene>
    <name evidence="3" type="ORF">C1SCF055_LOCUS41736</name>
</gene>
<feature type="coiled-coil region" evidence="1">
    <location>
        <begin position="623"/>
        <end position="650"/>
    </location>
</feature>
<sequence>MAELAEPAPAPSPSAPSSPRSNASSGRLDDGEGQPEPQDVGGDPGDADGDPVPPPLQLEPEALEAEIELSKPAPKSGSGTADTPGTVGTAGTVKAPLVAEACLAVCGIPVDATSRELHILFSGCPGYMFCTGVLDGDKPYALVHFCQPEHALQAAKSRKNTSWDASGAKVDFEVRRSEHMGEVLRQRGFGPKHPVATPRSTKRAASQPSRSRDRDAEPGVPGNTWNVRPKERIGTPKSLLNPCSVEANMAKARVEAAVKKNKLTELESSIKEAADAGVPQHELSEAQEKMRQHRRRLAVRNAVFAQQRARNRLADAWDALDKSVEPNKRMTFVEQAVKEGEEACLLCAKAAQKMEESRLREAIEVLCKKWVRLVQTKIEEAMRGQNVSALRLALSEGQVVKDSMVKGFGSSESKGPSRDCKDEGGVELPSTPPKLPAGEEPSRFDVEAFDGLLQQGRSALDAEERRSSAEARLSEALDSTSAKCVKSSGKLRELLQESKQCLVDSNLIASAEKRLAAMEGEAAAKWMLITASLRARAGTLASCVSGPEDMKFAIKSAKSMGLSKVQLESALETYDKLEKLQVIFYVLSDALKETDVTQIREVLRRVSATGLVAHQSPLLTVYLTRLRHHLERLEKQQQASERVKEAMSTDRHSIILDELPTRIEEAKRSGVRDSSLEGAEEKLRISRAQVRLEAALACPSELKDAYREALAAGVDQELLSEAAEVLEAEELRSRIKEFAASLQLVSLERSLKLWAEKGYNGADIAELEAQLPELRRQLSQCQEELDMAMKPIGFMDVPDDGMKLQQNALEVLDQVALVLEKHPRLPIVVEVCASPSQSEEEKFSQATVVKKELLLRCSNEIRTSSGTKSGPLNVRIRVASESKSPVKVARERDERDPSSRKGEVLMPKAPKSPPKPRKGGERIGK</sequence>
<dbReference type="AlphaFoldDB" id="A0A9P1DVN0"/>
<feature type="region of interest" description="Disordered" evidence="2">
    <location>
        <begin position="1"/>
        <end position="62"/>
    </location>
</feature>
<dbReference type="InterPro" id="IPR012677">
    <property type="entry name" value="Nucleotide-bd_a/b_plait_sf"/>
</dbReference>
<accession>A0A9P1DVN0</accession>
<feature type="region of interest" description="Disordered" evidence="2">
    <location>
        <begin position="182"/>
        <end position="239"/>
    </location>
</feature>